<protein>
    <recommendedName>
        <fullName evidence="4">MFS transporter</fullName>
    </recommendedName>
</protein>
<feature type="transmembrane region" description="Helical" evidence="1">
    <location>
        <begin position="132"/>
        <end position="156"/>
    </location>
</feature>
<dbReference type="SUPFAM" id="SSF103473">
    <property type="entry name" value="MFS general substrate transporter"/>
    <property type="match status" value="1"/>
</dbReference>
<reference evidence="3" key="1">
    <citation type="journal article" date="2019" name="Int. J. Syst. Evol. Microbiol.">
        <title>The Global Catalogue of Microorganisms (GCM) 10K type strain sequencing project: providing services to taxonomists for standard genome sequencing and annotation.</title>
        <authorList>
            <consortium name="The Broad Institute Genomics Platform"/>
            <consortium name="The Broad Institute Genome Sequencing Center for Infectious Disease"/>
            <person name="Wu L."/>
            <person name="Ma J."/>
        </authorList>
    </citation>
    <scope>NUCLEOTIDE SEQUENCE [LARGE SCALE GENOMIC DNA]</scope>
    <source>
        <strain evidence="3">CCUG 62953</strain>
    </source>
</reference>
<feature type="transmembrane region" description="Helical" evidence="1">
    <location>
        <begin position="162"/>
        <end position="183"/>
    </location>
</feature>
<name>A0ABW3ZPA1_9RHOB</name>
<keyword evidence="3" id="KW-1185">Reference proteome</keyword>
<dbReference type="Proteomes" id="UP001597135">
    <property type="component" value="Unassembled WGS sequence"/>
</dbReference>
<dbReference type="RefSeq" id="WP_386806254.1">
    <property type="nucleotide sequence ID" value="NZ_JBHTMU010000062.1"/>
</dbReference>
<evidence type="ECO:0000313" key="3">
    <source>
        <dbReference type="Proteomes" id="UP001597135"/>
    </source>
</evidence>
<evidence type="ECO:0000256" key="1">
    <source>
        <dbReference type="SAM" id="Phobius"/>
    </source>
</evidence>
<proteinExistence type="predicted"/>
<gene>
    <name evidence="2" type="ORF">ACFQ4E_19765</name>
</gene>
<evidence type="ECO:0000313" key="2">
    <source>
        <dbReference type="EMBL" id="MFD1344677.1"/>
    </source>
</evidence>
<dbReference type="InterPro" id="IPR036259">
    <property type="entry name" value="MFS_trans_sf"/>
</dbReference>
<organism evidence="2 3">
    <name type="scientific">Litorisediminicola beolgyonensis</name>
    <dbReference type="NCBI Taxonomy" id="1173614"/>
    <lineage>
        <taxon>Bacteria</taxon>
        <taxon>Pseudomonadati</taxon>
        <taxon>Pseudomonadota</taxon>
        <taxon>Alphaproteobacteria</taxon>
        <taxon>Rhodobacterales</taxon>
        <taxon>Paracoccaceae</taxon>
        <taxon>Litorisediminicola</taxon>
    </lineage>
</organism>
<evidence type="ECO:0008006" key="4">
    <source>
        <dbReference type="Google" id="ProtNLM"/>
    </source>
</evidence>
<feature type="transmembrane region" description="Helical" evidence="1">
    <location>
        <begin position="68"/>
        <end position="88"/>
    </location>
</feature>
<accession>A0ABW3ZPA1</accession>
<feature type="transmembrane region" description="Helical" evidence="1">
    <location>
        <begin position="195"/>
        <end position="215"/>
    </location>
</feature>
<sequence>MRRRRSLHRAFQAQLVSLDQFRPERYLAADDWMMRQGFLNQEDAFRHQRVVMTLLLGKRVVSRGRASVWLSYFLLLGAGFMVIEIAMIQRAGLLFGNPGLSIAVVLCLVILSTGLGALLSEKTFARGWTIRQVALGVAGYGLILGLVSETLLASALGAPLPVRLAVVALVIVPGGLIMGQLFPQGLARAGTEDRSLAPWAWGINGAMSAAAAGIAPLIAQAAGFTALFVLGAGLYALAALLPVERRVAVEDALPDAAE</sequence>
<keyword evidence="1" id="KW-0472">Membrane</keyword>
<dbReference type="EMBL" id="JBHTMU010000062">
    <property type="protein sequence ID" value="MFD1344677.1"/>
    <property type="molecule type" value="Genomic_DNA"/>
</dbReference>
<feature type="transmembrane region" description="Helical" evidence="1">
    <location>
        <begin position="221"/>
        <end position="241"/>
    </location>
</feature>
<feature type="transmembrane region" description="Helical" evidence="1">
    <location>
        <begin position="100"/>
        <end position="120"/>
    </location>
</feature>
<comment type="caution">
    <text evidence="2">The sequence shown here is derived from an EMBL/GenBank/DDBJ whole genome shotgun (WGS) entry which is preliminary data.</text>
</comment>
<keyword evidence="1" id="KW-1133">Transmembrane helix</keyword>
<keyword evidence="1" id="KW-0812">Transmembrane</keyword>